<accession>A0A1Q2YIV7</accession>
<keyword evidence="9" id="KW-0961">Cell wall biogenesis/degradation</keyword>
<evidence type="ECO:0000256" key="1">
    <source>
        <dbReference type="ARBA" id="ARBA00004191"/>
    </source>
</evidence>
<dbReference type="AlphaFoldDB" id="A0A1Q2YIV7"/>
<dbReference type="GO" id="GO:0016798">
    <property type="term" value="F:hydrolase activity, acting on glycosyl bonds"/>
    <property type="evidence" value="ECO:0007669"/>
    <property type="project" value="UniProtKB-KW"/>
</dbReference>
<feature type="compositionally biased region" description="Low complexity" evidence="11">
    <location>
        <begin position="58"/>
        <end position="118"/>
    </location>
</feature>
<keyword evidence="6" id="KW-0378">Hydrolase</keyword>
<feature type="compositionally biased region" description="Polar residues" evidence="11">
    <location>
        <begin position="119"/>
        <end position="131"/>
    </location>
</feature>
<keyword evidence="7" id="KW-0119">Carbohydrate metabolism</keyword>
<organism evidence="12 13">
    <name type="scientific">Pichia membranifaciens</name>
    <dbReference type="NCBI Taxonomy" id="4926"/>
    <lineage>
        <taxon>Eukaryota</taxon>
        <taxon>Fungi</taxon>
        <taxon>Dikarya</taxon>
        <taxon>Ascomycota</taxon>
        <taxon>Saccharomycotina</taxon>
        <taxon>Pichiomycetes</taxon>
        <taxon>Pichiales</taxon>
        <taxon>Pichiaceae</taxon>
        <taxon>Pichia</taxon>
    </lineage>
</organism>
<evidence type="ECO:0000256" key="5">
    <source>
        <dbReference type="ARBA" id="ARBA00022729"/>
    </source>
</evidence>
<gene>
    <name evidence="12" type="ORF">PMKS-002785</name>
</gene>
<dbReference type="PANTHER" id="PTHR31316:SF0">
    <property type="entry name" value="SECRETED BETA-GLUCOSIDASE SIM1-RELATED"/>
    <property type="match status" value="1"/>
</dbReference>
<dbReference type="InterPro" id="IPR051526">
    <property type="entry name" value="Beta-Glucosidase_SUN"/>
</dbReference>
<sequence length="391" mass="40843">MHHQHKRALAYDYLYVTVTVDGDGNTYQESFTSHVPIPTVSQQAAPSLSASEADTQLSSSSAATTDAAASSSSAEYSSSSEVSPSSSSSQEAPSSSSASSSASSSSSSASSTPSYSSSMTGDLSPYSNPTEEFQDGVVPCSTFPGGQGVLALDYLGFGGWSGLYHDDTSTGGSCEDGTYCSYSCQAGMSKTQWPSNQPANGVSVGGLYCKSGYLYRTNTDTNYLCEWGVDSARVVSNLDQTVAICRTDYPGTENMVVPTIVDAGSENYLTTVDEDSYFTWRGLKTSAQYYVNNAGVSQTDGCVWGTAGSGVGNWAPLNFGAGYTNGIAYLSLIPNPNNRQAANFNVKIVAYDDSSSVNGECVYENGSYNGNGADGCTVSVTSGKAKFVLYN</sequence>
<comment type="caution">
    <text evidence="12">The sequence shown here is derived from an EMBL/GenBank/DDBJ whole genome shotgun (WGS) entry which is preliminary data.</text>
</comment>
<reference evidence="12 13" key="1">
    <citation type="submission" date="2016-08" db="EMBL/GenBank/DDBJ databases">
        <title>Whole genome shotgun sequence of Pichia membranifaciens KS47-1.</title>
        <authorList>
            <person name="Konishi M."/>
            <person name="Ishida M."/>
            <person name="Arakawa T."/>
            <person name="Kato Y."/>
            <person name="Horiuchi J."/>
        </authorList>
    </citation>
    <scope>NUCLEOTIDE SEQUENCE [LARGE SCALE GENOMIC DNA]</scope>
    <source>
        <strain evidence="12 13">KS47-1</strain>
    </source>
</reference>
<dbReference type="GO" id="GO:0009986">
    <property type="term" value="C:cell surface"/>
    <property type="evidence" value="ECO:0007669"/>
    <property type="project" value="TreeGrafter"/>
</dbReference>
<feature type="region of interest" description="Disordered" evidence="11">
    <location>
        <begin position="43"/>
        <end position="131"/>
    </location>
</feature>
<evidence type="ECO:0000256" key="10">
    <source>
        <dbReference type="ARBA" id="ARBA00023326"/>
    </source>
</evidence>
<evidence type="ECO:0000256" key="6">
    <source>
        <dbReference type="ARBA" id="ARBA00022801"/>
    </source>
</evidence>
<evidence type="ECO:0000256" key="3">
    <source>
        <dbReference type="ARBA" id="ARBA00022512"/>
    </source>
</evidence>
<dbReference type="Proteomes" id="UP000186136">
    <property type="component" value="Unassembled WGS sequence"/>
</dbReference>
<evidence type="ECO:0000313" key="12">
    <source>
        <dbReference type="EMBL" id="GAV29303.1"/>
    </source>
</evidence>
<keyword evidence="4" id="KW-0964">Secreted</keyword>
<dbReference type="GO" id="GO:0000272">
    <property type="term" value="P:polysaccharide catabolic process"/>
    <property type="evidence" value="ECO:0007669"/>
    <property type="project" value="UniProtKB-KW"/>
</dbReference>
<comment type="similarity">
    <text evidence="2">Belongs to the SUN family.</text>
</comment>
<keyword evidence="13" id="KW-1185">Reference proteome</keyword>
<dbReference type="Pfam" id="PF03856">
    <property type="entry name" value="SUN"/>
    <property type="match status" value="1"/>
</dbReference>
<evidence type="ECO:0000256" key="9">
    <source>
        <dbReference type="ARBA" id="ARBA00023316"/>
    </source>
</evidence>
<keyword evidence="5" id="KW-0732">Signal</keyword>
<dbReference type="GO" id="GO:0009277">
    <property type="term" value="C:fungal-type cell wall"/>
    <property type="evidence" value="ECO:0007669"/>
    <property type="project" value="TreeGrafter"/>
</dbReference>
<evidence type="ECO:0000313" key="13">
    <source>
        <dbReference type="Proteomes" id="UP000186136"/>
    </source>
</evidence>
<protein>
    <recommendedName>
        <fullName evidence="14">SUN domain-containing protein</fullName>
    </recommendedName>
</protein>
<keyword evidence="8" id="KW-0326">Glycosidase</keyword>
<proteinExistence type="inferred from homology"/>
<dbReference type="InterPro" id="IPR005556">
    <property type="entry name" value="SUN"/>
</dbReference>
<dbReference type="EMBL" id="BDGI01000110">
    <property type="protein sequence ID" value="GAV29303.1"/>
    <property type="molecule type" value="Genomic_DNA"/>
</dbReference>
<evidence type="ECO:0000256" key="8">
    <source>
        <dbReference type="ARBA" id="ARBA00023295"/>
    </source>
</evidence>
<evidence type="ECO:0008006" key="14">
    <source>
        <dbReference type="Google" id="ProtNLM"/>
    </source>
</evidence>
<feature type="compositionally biased region" description="Polar residues" evidence="11">
    <location>
        <begin position="43"/>
        <end position="57"/>
    </location>
</feature>
<name>A0A1Q2YIV7_9ASCO</name>
<evidence type="ECO:0000256" key="7">
    <source>
        <dbReference type="ARBA" id="ARBA00023277"/>
    </source>
</evidence>
<evidence type="ECO:0000256" key="11">
    <source>
        <dbReference type="SAM" id="MobiDB-lite"/>
    </source>
</evidence>
<dbReference type="PANTHER" id="PTHR31316">
    <property type="entry name" value="BETA-GLUCOSIDASE-LIKE PROTEIN NCA3, MITOCHONDRIAL-RELATED"/>
    <property type="match status" value="1"/>
</dbReference>
<evidence type="ECO:0000256" key="2">
    <source>
        <dbReference type="ARBA" id="ARBA00010579"/>
    </source>
</evidence>
<dbReference type="GO" id="GO:0031505">
    <property type="term" value="P:fungal-type cell wall organization"/>
    <property type="evidence" value="ECO:0007669"/>
    <property type="project" value="TreeGrafter"/>
</dbReference>
<keyword evidence="10" id="KW-0624">Polysaccharide degradation</keyword>
<comment type="subcellular location">
    <subcellularLocation>
        <location evidence="1">Secreted</location>
        <location evidence="1">Cell wall</location>
    </subcellularLocation>
</comment>
<evidence type="ECO:0000256" key="4">
    <source>
        <dbReference type="ARBA" id="ARBA00022525"/>
    </source>
</evidence>
<keyword evidence="3" id="KW-0134">Cell wall</keyword>
<dbReference type="OrthoDB" id="5339822at2759"/>